<dbReference type="EMBL" id="VSWC01000092">
    <property type="protein sequence ID" value="KAA1090880.1"/>
    <property type="molecule type" value="Genomic_DNA"/>
</dbReference>
<evidence type="ECO:0000313" key="3">
    <source>
        <dbReference type="Proteomes" id="UP000324748"/>
    </source>
</evidence>
<sequence>MIALHPGVNIVDAAAARGCNRVVGTSVSRAVAGQDGAVTRDCRSIYGAGGLYVGEGYAFAAE</sequence>
<evidence type="ECO:0000313" key="1">
    <source>
        <dbReference type="EMBL" id="KAA1065479.1"/>
    </source>
</evidence>
<reference evidence="3 4" key="1">
    <citation type="submission" date="2019-05" db="EMBL/GenBank/DDBJ databases">
        <title>Emergence of the Ug99 lineage of the wheat stem rust pathogen through somatic hybridization.</title>
        <authorList>
            <person name="Li F."/>
            <person name="Upadhyaya N.M."/>
            <person name="Sperschneider J."/>
            <person name="Matny O."/>
            <person name="Nguyen-Phuc H."/>
            <person name="Mago R."/>
            <person name="Raley C."/>
            <person name="Miller M.E."/>
            <person name="Silverstein K.A.T."/>
            <person name="Henningsen E."/>
            <person name="Hirsch C.D."/>
            <person name="Visser B."/>
            <person name="Pretorius Z.A."/>
            <person name="Steffenson B.J."/>
            <person name="Schwessinger B."/>
            <person name="Dodds P.N."/>
            <person name="Figueroa M."/>
        </authorList>
    </citation>
    <scope>NUCLEOTIDE SEQUENCE [LARGE SCALE GENOMIC DNA]</scope>
    <source>
        <strain evidence="2">21-0</strain>
        <strain evidence="1 4">Ug99</strain>
    </source>
</reference>
<accession>A0A5B0NRU7</accession>
<evidence type="ECO:0000313" key="2">
    <source>
        <dbReference type="EMBL" id="KAA1090880.1"/>
    </source>
</evidence>
<dbReference type="Proteomes" id="UP000325313">
    <property type="component" value="Unassembled WGS sequence"/>
</dbReference>
<dbReference type="AlphaFoldDB" id="A0A5B0NRU7"/>
<organism evidence="2 3">
    <name type="scientific">Puccinia graminis f. sp. tritici</name>
    <dbReference type="NCBI Taxonomy" id="56615"/>
    <lineage>
        <taxon>Eukaryota</taxon>
        <taxon>Fungi</taxon>
        <taxon>Dikarya</taxon>
        <taxon>Basidiomycota</taxon>
        <taxon>Pucciniomycotina</taxon>
        <taxon>Pucciniomycetes</taxon>
        <taxon>Pucciniales</taxon>
        <taxon>Pucciniaceae</taxon>
        <taxon>Puccinia</taxon>
    </lineage>
</organism>
<comment type="caution">
    <text evidence="2">The sequence shown here is derived from an EMBL/GenBank/DDBJ whole genome shotgun (WGS) entry which is preliminary data.</text>
</comment>
<evidence type="ECO:0000313" key="4">
    <source>
        <dbReference type="Proteomes" id="UP000325313"/>
    </source>
</evidence>
<keyword evidence="3" id="KW-1185">Reference proteome</keyword>
<dbReference type="EMBL" id="VDEP01000510">
    <property type="protein sequence ID" value="KAA1065479.1"/>
    <property type="molecule type" value="Genomic_DNA"/>
</dbReference>
<name>A0A5B0NRU7_PUCGR</name>
<dbReference type="Proteomes" id="UP000324748">
    <property type="component" value="Unassembled WGS sequence"/>
</dbReference>
<proteinExistence type="predicted"/>
<protein>
    <submittedName>
        <fullName evidence="2">Uncharacterized protein</fullName>
    </submittedName>
</protein>
<gene>
    <name evidence="2" type="ORF">PGT21_016860</name>
    <name evidence="1" type="ORF">PGTUg99_025685</name>
</gene>